<dbReference type="AlphaFoldDB" id="A0A811R6V2"/>
<dbReference type="EMBL" id="CAJGYO010000013">
    <property type="protein sequence ID" value="CAD6265749.1"/>
    <property type="molecule type" value="Genomic_DNA"/>
</dbReference>
<gene>
    <name evidence="2" type="ORF">NCGR_LOCUS49054</name>
</gene>
<name>A0A811R6V2_9POAL</name>
<evidence type="ECO:0000256" key="1">
    <source>
        <dbReference type="SAM" id="MobiDB-lite"/>
    </source>
</evidence>
<evidence type="ECO:0000313" key="3">
    <source>
        <dbReference type="Proteomes" id="UP000604825"/>
    </source>
</evidence>
<dbReference type="PANTHER" id="PTHR31286:SF180">
    <property type="entry name" value="OS10G0362600 PROTEIN"/>
    <property type="match status" value="1"/>
</dbReference>
<protein>
    <recommendedName>
        <fullName evidence="4">DUF4283 domain-containing protein</fullName>
    </recommendedName>
</protein>
<dbReference type="PANTHER" id="PTHR31286">
    <property type="entry name" value="GLYCINE-RICH CELL WALL STRUCTURAL PROTEIN 1.8-LIKE"/>
    <property type="match status" value="1"/>
</dbReference>
<dbReference type="Proteomes" id="UP000604825">
    <property type="component" value="Unassembled WGS sequence"/>
</dbReference>
<sequence>MGRNQGGGGGDGIEGLMKGLKLSEERNGMRGEWRSVAGEESKVAQAVGKLFSGKAGYADGMAQSLGKIWCPLKGIRCKELGDNFFLFSFLQPSGKRRATTEGPWEFGGDLLIVVDFDEKKRLKDLEFIYTPVWIRVFDLPLGMMNEATGRKIGDKVGKTLEVDAEDDGSAIGRYLRIKVRLDVRKPLLRDCDDYGGRDEKQQFGEWLTINPSRRRIVNDNRSKWPDGGSSGRLPKLKCSDNSNKSQEKEITKSKTSLTKESSWIDRNFIEDGTTSDPQKPILEDAVNEDTREDLPRKGQSEVEFSHSGAAQPAQVDCEQQEEGVIIAALDASQALLAPAHNDGKEYQDERKHRGTYKRIPRELRNCTECGQLLEVKKRHLQEEEMEYGEELKGQKAGLQEQFRQEK</sequence>
<evidence type="ECO:0008006" key="4">
    <source>
        <dbReference type="Google" id="ProtNLM"/>
    </source>
</evidence>
<comment type="caution">
    <text evidence="2">The sequence shown here is derived from an EMBL/GenBank/DDBJ whole genome shotgun (WGS) entry which is preliminary data.</text>
</comment>
<evidence type="ECO:0000313" key="2">
    <source>
        <dbReference type="EMBL" id="CAD6265749.1"/>
    </source>
</evidence>
<feature type="region of interest" description="Disordered" evidence="1">
    <location>
        <begin position="386"/>
        <end position="406"/>
    </location>
</feature>
<dbReference type="OrthoDB" id="682893at2759"/>
<dbReference type="InterPro" id="IPR040256">
    <property type="entry name" value="At4g02000-like"/>
</dbReference>
<reference evidence="2" key="1">
    <citation type="submission" date="2020-10" db="EMBL/GenBank/DDBJ databases">
        <authorList>
            <person name="Han B."/>
            <person name="Lu T."/>
            <person name="Zhao Q."/>
            <person name="Huang X."/>
            <person name="Zhao Y."/>
        </authorList>
    </citation>
    <scope>NUCLEOTIDE SEQUENCE</scope>
</reference>
<feature type="region of interest" description="Disordered" evidence="1">
    <location>
        <begin position="217"/>
        <end position="256"/>
    </location>
</feature>
<proteinExistence type="predicted"/>
<keyword evidence="3" id="KW-1185">Reference proteome</keyword>
<accession>A0A811R6V2</accession>
<organism evidence="2 3">
    <name type="scientific">Miscanthus lutarioriparius</name>
    <dbReference type="NCBI Taxonomy" id="422564"/>
    <lineage>
        <taxon>Eukaryota</taxon>
        <taxon>Viridiplantae</taxon>
        <taxon>Streptophyta</taxon>
        <taxon>Embryophyta</taxon>
        <taxon>Tracheophyta</taxon>
        <taxon>Spermatophyta</taxon>
        <taxon>Magnoliopsida</taxon>
        <taxon>Liliopsida</taxon>
        <taxon>Poales</taxon>
        <taxon>Poaceae</taxon>
        <taxon>PACMAD clade</taxon>
        <taxon>Panicoideae</taxon>
        <taxon>Andropogonodae</taxon>
        <taxon>Andropogoneae</taxon>
        <taxon>Saccharinae</taxon>
        <taxon>Miscanthus</taxon>
    </lineage>
</organism>